<sequence length="265" mass="30643">WPLRGDKLRALEELVQEQLDKGHIVPSDSPWNSPVFVIKKPGKNKWRLLHDLRAINNVMRAINNVMEEMGPLQPGLPSPAMLPRDWPVAVIDIKDCFFSIPINPADTPRFAFSVPSTNREAPMRRYHWLVLPQGMKNSPVICQWYVSEVLSPVRRAFPKARVVHYMDDVLVCAKDREYLDQALRGVVDAIRRVRMEIQEEKIQHTALWKYLGYHIGMKTIAPQLLDIQDRPKTLRELHQLCGSINWIRPLVGLKPAELDPLYQLL</sequence>
<dbReference type="GO" id="GO:0004523">
    <property type="term" value="F:RNA-DNA hybrid ribonuclease activity"/>
    <property type="evidence" value="ECO:0007669"/>
    <property type="project" value="UniProtKB-EC"/>
</dbReference>
<dbReference type="OrthoDB" id="6773263at2759"/>
<keyword evidence="6" id="KW-0255">Endonuclease</keyword>
<evidence type="ECO:0000259" key="9">
    <source>
        <dbReference type="PROSITE" id="PS50878"/>
    </source>
</evidence>
<evidence type="ECO:0000256" key="7">
    <source>
        <dbReference type="ARBA" id="ARBA00022801"/>
    </source>
</evidence>
<dbReference type="EMBL" id="VZTZ01051046">
    <property type="protein sequence ID" value="NXU46615.1"/>
    <property type="molecule type" value="Genomic_DNA"/>
</dbReference>
<dbReference type="PANTHER" id="PTHR41694:SF3">
    <property type="entry name" value="RNA-DIRECTED DNA POLYMERASE-RELATED"/>
    <property type="match status" value="1"/>
</dbReference>
<feature type="non-terminal residue" evidence="10">
    <location>
        <position position="1"/>
    </location>
</feature>
<keyword evidence="11" id="KW-1185">Reference proteome</keyword>
<organism evidence="10 11">
    <name type="scientific">Drymodes brunneopygia</name>
    <dbReference type="NCBI Taxonomy" id="626378"/>
    <lineage>
        <taxon>Eukaryota</taxon>
        <taxon>Metazoa</taxon>
        <taxon>Chordata</taxon>
        <taxon>Craniata</taxon>
        <taxon>Vertebrata</taxon>
        <taxon>Euteleostomi</taxon>
        <taxon>Archelosauria</taxon>
        <taxon>Archosauria</taxon>
        <taxon>Dinosauria</taxon>
        <taxon>Saurischia</taxon>
        <taxon>Theropoda</taxon>
        <taxon>Coelurosauria</taxon>
        <taxon>Aves</taxon>
        <taxon>Neognathae</taxon>
        <taxon>Neoaves</taxon>
        <taxon>Telluraves</taxon>
        <taxon>Australaves</taxon>
        <taxon>Passeriformes</taxon>
        <taxon>Petroicidae</taxon>
        <taxon>Drymodes</taxon>
    </lineage>
</organism>
<evidence type="ECO:0000256" key="2">
    <source>
        <dbReference type="ARBA" id="ARBA00012180"/>
    </source>
</evidence>
<comment type="similarity">
    <text evidence="1">Belongs to the beta type-B retroviral polymerase family. HERV class-II K(HML-2) pol subfamily.</text>
</comment>
<comment type="caution">
    <text evidence="10">The sequence shown here is derived from an EMBL/GenBank/DDBJ whole genome shotgun (WGS) entry which is preliminary data.</text>
</comment>
<keyword evidence="4" id="KW-0548">Nucleotidyltransferase</keyword>
<evidence type="ECO:0000256" key="4">
    <source>
        <dbReference type="ARBA" id="ARBA00022695"/>
    </source>
</evidence>
<evidence type="ECO:0000313" key="11">
    <source>
        <dbReference type="Proteomes" id="UP000525319"/>
    </source>
</evidence>
<evidence type="ECO:0000313" key="10">
    <source>
        <dbReference type="EMBL" id="NXU46615.1"/>
    </source>
</evidence>
<dbReference type="Pfam" id="PF06817">
    <property type="entry name" value="RVT_thumb"/>
    <property type="match status" value="1"/>
</dbReference>
<keyword evidence="3" id="KW-0808">Transferase</keyword>
<feature type="non-terminal residue" evidence="10">
    <location>
        <position position="265"/>
    </location>
</feature>
<dbReference type="Proteomes" id="UP000525319">
    <property type="component" value="Unassembled WGS sequence"/>
</dbReference>
<dbReference type="InterPro" id="IPR000477">
    <property type="entry name" value="RT_dom"/>
</dbReference>
<accession>A0A7L3KY22</accession>
<keyword evidence="8" id="KW-0695">RNA-directed DNA polymerase</keyword>
<dbReference type="GO" id="GO:0035613">
    <property type="term" value="F:RNA stem-loop binding"/>
    <property type="evidence" value="ECO:0007669"/>
    <property type="project" value="TreeGrafter"/>
</dbReference>
<dbReference type="GO" id="GO:0003964">
    <property type="term" value="F:RNA-directed DNA polymerase activity"/>
    <property type="evidence" value="ECO:0007669"/>
    <property type="project" value="UniProtKB-KW"/>
</dbReference>
<evidence type="ECO:0000256" key="5">
    <source>
        <dbReference type="ARBA" id="ARBA00022722"/>
    </source>
</evidence>
<keyword evidence="7" id="KW-0378">Hydrolase</keyword>
<evidence type="ECO:0000256" key="3">
    <source>
        <dbReference type="ARBA" id="ARBA00022679"/>
    </source>
</evidence>
<feature type="domain" description="Reverse transcriptase" evidence="9">
    <location>
        <begin position="19"/>
        <end position="215"/>
    </location>
</feature>
<dbReference type="Gene3D" id="3.10.10.10">
    <property type="entry name" value="HIV Type 1 Reverse Transcriptase, subunit A, domain 1"/>
    <property type="match status" value="1"/>
</dbReference>
<dbReference type="Pfam" id="PF00078">
    <property type="entry name" value="RVT_1"/>
    <property type="match status" value="1"/>
</dbReference>
<keyword evidence="5" id="KW-0540">Nuclease</keyword>
<name>A0A7L3KY22_9PASS</name>
<gene>
    <name evidence="10" type="primary">Ervk18_4</name>
    <name evidence="10" type="ORF">DRYBRU_R09437</name>
</gene>
<proteinExistence type="inferred from homology"/>
<dbReference type="EC" id="3.1.26.4" evidence="2"/>
<dbReference type="InterPro" id="IPR043128">
    <property type="entry name" value="Rev_trsase/Diguanyl_cyclase"/>
</dbReference>
<evidence type="ECO:0000256" key="8">
    <source>
        <dbReference type="ARBA" id="ARBA00022918"/>
    </source>
</evidence>
<dbReference type="AlphaFoldDB" id="A0A7L3KY22"/>
<dbReference type="PROSITE" id="PS50878">
    <property type="entry name" value="RT_POL"/>
    <property type="match status" value="1"/>
</dbReference>
<evidence type="ECO:0000256" key="1">
    <source>
        <dbReference type="ARBA" id="ARBA00010879"/>
    </source>
</evidence>
<evidence type="ECO:0000256" key="6">
    <source>
        <dbReference type="ARBA" id="ARBA00022759"/>
    </source>
</evidence>
<protein>
    <recommendedName>
        <fullName evidence="2">ribonuclease H</fullName>
        <ecNumber evidence="2">3.1.26.4</ecNumber>
    </recommendedName>
</protein>
<dbReference type="InterPro" id="IPR043502">
    <property type="entry name" value="DNA/RNA_pol_sf"/>
</dbReference>
<reference evidence="10 11" key="1">
    <citation type="submission" date="2019-09" db="EMBL/GenBank/DDBJ databases">
        <title>Bird 10,000 Genomes (B10K) Project - Family phase.</title>
        <authorList>
            <person name="Zhang G."/>
        </authorList>
    </citation>
    <scope>NUCLEOTIDE SEQUENCE [LARGE SCALE GENOMIC DNA]</scope>
    <source>
        <strain evidence="10">B10K-DU-030-03</strain>
    </source>
</reference>
<dbReference type="Gene3D" id="3.30.70.270">
    <property type="match status" value="2"/>
</dbReference>
<dbReference type="SUPFAM" id="SSF56672">
    <property type="entry name" value="DNA/RNA polymerases"/>
    <property type="match status" value="1"/>
</dbReference>
<dbReference type="InterPro" id="IPR010661">
    <property type="entry name" value="RVT_thumb"/>
</dbReference>
<dbReference type="PANTHER" id="PTHR41694">
    <property type="entry name" value="ENDOGENOUS RETROVIRUS GROUP K MEMBER POL PROTEIN"/>
    <property type="match status" value="1"/>
</dbReference>